<keyword evidence="1" id="KW-1133">Transmembrane helix</keyword>
<evidence type="ECO:0000313" key="3">
    <source>
        <dbReference type="Proteomes" id="UP000824107"/>
    </source>
</evidence>
<keyword evidence="1" id="KW-0812">Transmembrane</keyword>
<evidence type="ECO:0000256" key="1">
    <source>
        <dbReference type="SAM" id="Phobius"/>
    </source>
</evidence>
<dbReference type="AlphaFoldDB" id="A0A9D1M384"/>
<keyword evidence="1" id="KW-0472">Membrane</keyword>
<dbReference type="EMBL" id="DVNC01000021">
    <property type="protein sequence ID" value="HIU52990.1"/>
    <property type="molecule type" value="Genomic_DNA"/>
</dbReference>
<feature type="transmembrane region" description="Helical" evidence="1">
    <location>
        <begin position="68"/>
        <end position="88"/>
    </location>
</feature>
<name>A0A9D1M384_9PROT</name>
<reference evidence="2" key="1">
    <citation type="submission" date="2020-10" db="EMBL/GenBank/DDBJ databases">
        <authorList>
            <person name="Gilroy R."/>
        </authorList>
    </citation>
    <scope>NUCLEOTIDE SEQUENCE</scope>
    <source>
        <strain evidence="2">ChiW3-316</strain>
    </source>
</reference>
<sequence>MKDYWLWIGGTMIFLNFANFLYAEFRISVMSIAKQRLWAFYVMLTLMFEAFIGVLSVFELLSERPDKYLWLITGGASVVFSCFSIIVLRQQFVRALEGGVYTFKITDKSYRPTRLFGEFDTAVSRRPLSAELDVKNKDRYKIGDTLSVAVSYCSYDPFDFFGLTESTIIVVPYG</sequence>
<feature type="transmembrane region" description="Helical" evidence="1">
    <location>
        <begin position="6"/>
        <end position="25"/>
    </location>
</feature>
<feature type="transmembrane region" description="Helical" evidence="1">
    <location>
        <begin position="37"/>
        <end position="62"/>
    </location>
</feature>
<organism evidence="2 3">
    <name type="scientific">Candidatus Scatocola faecipullorum</name>
    <dbReference type="NCBI Taxonomy" id="2840917"/>
    <lineage>
        <taxon>Bacteria</taxon>
        <taxon>Pseudomonadati</taxon>
        <taxon>Pseudomonadota</taxon>
        <taxon>Alphaproteobacteria</taxon>
        <taxon>Rhodospirillales</taxon>
        <taxon>Rhodospirillaceae</taxon>
        <taxon>Rhodospirillaceae incertae sedis</taxon>
        <taxon>Candidatus Scatocola</taxon>
    </lineage>
</organism>
<gene>
    <name evidence="2" type="ORF">IAD20_02795</name>
</gene>
<protein>
    <submittedName>
        <fullName evidence="2">Uncharacterized protein</fullName>
    </submittedName>
</protein>
<proteinExistence type="predicted"/>
<reference evidence="2" key="2">
    <citation type="journal article" date="2021" name="PeerJ">
        <title>Extensive microbial diversity within the chicken gut microbiome revealed by metagenomics and culture.</title>
        <authorList>
            <person name="Gilroy R."/>
            <person name="Ravi A."/>
            <person name="Getino M."/>
            <person name="Pursley I."/>
            <person name="Horton D.L."/>
            <person name="Alikhan N.F."/>
            <person name="Baker D."/>
            <person name="Gharbi K."/>
            <person name="Hall N."/>
            <person name="Watson M."/>
            <person name="Adriaenssens E.M."/>
            <person name="Foster-Nyarko E."/>
            <person name="Jarju S."/>
            <person name="Secka A."/>
            <person name="Antonio M."/>
            <person name="Oren A."/>
            <person name="Chaudhuri R.R."/>
            <person name="La Ragione R."/>
            <person name="Hildebrand F."/>
            <person name="Pallen M.J."/>
        </authorList>
    </citation>
    <scope>NUCLEOTIDE SEQUENCE</scope>
    <source>
        <strain evidence="2">ChiW3-316</strain>
    </source>
</reference>
<comment type="caution">
    <text evidence="2">The sequence shown here is derived from an EMBL/GenBank/DDBJ whole genome shotgun (WGS) entry which is preliminary data.</text>
</comment>
<dbReference type="Proteomes" id="UP000824107">
    <property type="component" value="Unassembled WGS sequence"/>
</dbReference>
<accession>A0A9D1M384</accession>
<evidence type="ECO:0000313" key="2">
    <source>
        <dbReference type="EMBL" id="HIU52990.1"/>
    </source>
</evidence>